<dbReference type="Proteomes" id="UP000019109">
    <property type="component" value="Unassembled WGS sequence"/>
</dbReference>
<dbReference type="CDD" id="cd02440">
    <property type="entry name" value="AdoMet_MTases"/>
    <property type="match status" value="1"/>
</dbReference>
<evidence type="ECO:0000259" key="10">
    <source>
        <dbReference type="PROSITE" id="PS51006"/>
    </source>
</evidence>
<dbReference type="OrthoDB" id="9793120at2"/>
<dbReference type="PANTHER" id="PTHR11558:SF11">
    <property type="entry name" value="SPERMIDINE SYNTHASE"/>
    <property type="match status" value="1"/>
</dbReference>
<feature type="binding site" evidence="6">
    <location>
        <position position="86"/>
    </location>
    <ligand>
        <name>spermidine</name>
        <dbReference type="ChEBI" id="CHEBI:57834"/>
    </ligand>
</feature>
<evidence type="ECO:0000256" key="1">
    <source>
        <dbReference type="ARBA" id="ARBA00007867"/>
    </source>
</evidence>
<proteinExistence type="inferred from homology"/>
<comment type="pathway">
    <text evidence="6">Amine and polyamine biosynthesis; spermidine biosynthesis; spermidine from putrescine: step 1/1.</text>
</comment>
<evidence type="ECO:0000256" key="5">
    <source>
        <dbReference type="ARBA" id="ARBA00023115"/>
    </source>
</evidence>
<accession>W4V796</accession>
<dbReference type="SUPFAM" id="SSF53335">
    <property type="entry name" value="S-adenosyl-L-methionine-dependent methyltransferases"/>
    <property type="match status" value="1"/>
</dbReference>
<dbReference type="FunFam" id="3.40.50.150:FF:000056">
    <property type="entry name" value="Polyamine aminopropyltransferase"/>
    <property type="match status" value="1"/>
</dbReference>
<feature type="binding site" evidence="6">
    <location>
        <position position="162"/>
    </location>
    <ligand>
        <name>S-methyl-5'-thioadenosine</name>
        <dbReference type="ChEBI" id="CHEBI:17509"/>
    </ligand>
</feature>
<feature type="binding site" evidence="6">
    <location>
        <begin position="137"/>
        <end position="138"/>
    </location>
    <ligand>
        <name>S-methyl-5'-thioadenosine</name>
        <dbReference type="ChEBI" id="CHEBI:17509"/>
    </ligand>
</feature>
<dbReference type="UniPathway" id="UPA00248">
    <property type="reaction ID" value="UER00314"/>
</dbReference>
<dbReference type="InterPro" id="IPR030374">
    <property type="entry name" value="PABS"/>
</dbReference>
<dbReference type="InterPro" id="IPR035246">
    <property type="entry name" value="Spermidine_synt_N"/>
</dbReference>
<organism evidence="11 12">
    <name type="scientific">Acetivibrio straminisolvens JCM 21531</name>
    <dbReference type="NCBI Taxonomy" id="1294263"/>
    <lineage>
        <taxon>Bacteria</taxon>
        <taxon>Bacillati</taxon>
        <taxon>Bacillota</taxon>
        <taxon>Clostridia</taxon>
        <taxon>Eubacteriales</taxon>
        <taxon>Oscillospiraceae</taxon>
        <taxon>Acetivibrio</taxon>
    </lineage>
</organism>
<dbReference type="InterPro" id="IPR037163">
    <property type="entry name" value="Spermidine_synt_N_sf"/>
</dbReference>
<dbReference type="PROSITE" id="PS51006">
    <property type="entry name" value="PABS_2"/>
    <property type="match status" value="1"/>
</dbReference>
<evidence type="ECO:0000256" key="6">
    <source>
        <dbReference type="HAMAP-Rule" id="MF_00198"/>
    </source>
</evidence>
<feature type="domain" description="PABS" evidence="10">
    <location>
        <begin position="2"/>
        <end position="235"/>
    </location>
</feature>
<evidence type="ECO:0000256" key="9">
    <source>
        <dbReference type="RuleBase" id="RU003837"/>
    </source>
</evidence>
<keyword evidence="2" id="KW-0963">Cytoplasm</keyword>
<dbReference type="PROSITE" id="PS01330">
    <property type="entry name" value="PABS_1"/>
    <property type="match status" value="1"/>
</dbReference>
<evidence type="ECO:0000256" key="8">
    <source>
        <dbReference type="RuleBase" id="RU003836"/>
    </source>
</evidence>
<comment type="subunit">
    <text evidence="6">Homodimer or homotetramer.</text>
</comment>
<evidence type="ECO:0000256" key="3">
    <source>
        <dbReference type="ARBA" id="ARBA00022679"/>
    </source>
</evidence>
<dbReference type="STRING" id="1294263.JCM21531_2548"/>
<evidence type="ECO:0000256" key="4">
    <source>
        <dbReference type="ARBA" id="ARBA00023066"/>
    </source>
</evidence>
<feature type="binding site" evidence="6">
    <location>
        <position position="31"/>
    </location>
    <ligand>
        <name>S-methyl-5'-thioadenosine</name>
        <dbReference type="ChEBI" id="CHEBI:17509"/>
    </ligand>
</feature>
<dbReference type="NCBIfam" id="NF002010">
    <property type="entry name" value="PRK00811.1"/>
    <property type="match status" value="1"/>
</dbReference>
<feature type="active site" description="Proton acceptor" evidence="6 7">
    <location>
        <position position="155"/>
    </location>
</feature>
<feature type="binding site" evidence="6">
    <location>
        <position position="62"/>
    </location>
    <ligand>
        <name>spermidine</name>
        <dbReference type="ChEBI" id="CHEBI:57834"/>
    </ligand>
</feature>
<evidence type="ECO:0000256" key="2">
    <source>
        <dbReference type="ARBA" id="ARBA00022490"/>
    </source>
</evidence>
<protein>
    <recommendedName>
        <fullName evidence="6">Polyamine aminopropyltransferase</fullName>
    </recommendedName>
    <alternativeName>
        <fullName evidence="6">Putrescine aminopropyltransferase</fullName>
        <shortName evidence="6">PAPT</shortName>
    </alternativeName>
    <alternativeName>
        <fullName evidence="6">Spermidine synthase</fullName>
        <shortName evidence="6">SPDS</shortName>
        <shortName evidence="6">SPDSY</shortName>
        <ecNumber evidence="6">2.5.1.16</ecNumber>
    </alternativeName>
</protein>
<dbReference type="InterPro" id="IPR029063">
    <property type="entry name" value="SAM-dependent_MTases_sf"/>
</dbReference>
<reference evidence="11" key="1">
    <citation type="journal article" date="2014" name="Genome Announc.">
        <title>Draft Genome Sequence of Clostridium straminisolvens Strain JCM 21531T, Isolated from a Cellulose-Degrading Bacterial Community.</title>
        <authorList>
            <person name="Yuki M."/>
            <person name="Oshima K."/>
            <person name="Suda W."/>
            <person name="Sakamoto M."/>
            <person name="Kitamura K."/>
            <person name="Iida T."/>
            <person name="Hattori M."/>
            <person name="Ohkuma M."/>
        </authorList>
    </citation>
    <scope>NUCLEOTIDE SEQUENCE [LARGE SCALE GENOMIC DNA]</scope>
    <source>
        <strain evidence="11">JCM 21531</strain>
    </source>
</reference>
<comment type="similarity">
    <text evidence="1 6 8">Belongs to the spermidine/spermine synthase family.</text>
</comment>
<dbReference type="AlphaFoldDB" id="W4V796"/>
<dbReference type="InterPro" id="IPR001045">
    <property type="entry name" value="Spermi_synthase"/>
</dbReference>
<dbReference type="EMBL" id="BAVR01000029">
    <property type="protein sequence ID" value="GAE89056.1"/>
    <property type="molecule type" value="Genomic_DNA"/>
</dbReference>
<dbReference type="HAMAP" id="MF_00198">
    <property type="entry name" value="Spermidine_synth"/>
    <property type="match status" value="1"/>
</dbReference>
<keyword evidence="12" id="KW-1185">Reference proteome</keyword>
<keyword evidence="4 6" id="KW-0745">Spermidine biosynthesis</keyword>
<evidence type="ECO:0000313" key="11">
    <source>
        <dbReference type="EMBL" id="GAE89056.1"/>
    </source>
</evidence>
<comment type="function">
    <text evidence="6">Catalyzes the irreversible transfer of a propylamine group from the amino donor S-adenosylmethioninamine (decarboxy-AdoMet) to putrescine (1,4-diaminobutane) to yield spermidine.</text>
</comment>
<keyword evidence="5 6" id="KW-0620">Polyamine biosynthesis</keyword>
<dbReference type="InterPro" id="IPR030373">
    <property type="entry name" value="PABS_CS"/>
</dbReference>
<dbReference type="RefSeq" id="WP_038289219.1">
    <property type="nucleotide sequence ID" value="NZ_BAVR01000029.1"/>
</dbReference>
<dbReference type="GO" id="GO:0005829">
    <property type="term" value="C:cytosol"/>
    <property type="evidence" value="ECO:0007669"/>
    <property type="project" value="TreeGrafter"/>
</dbReference>
<dbReference type="GO" id="GO:0004766">
    <property type="term" value="F:spermidine synthase activity"/>
    <property type="evidence" value="ECO:0007669"/>
    <property type="project" value="UniProtKB-UniRule"/>
</dbReference>
<dbReference type="Gene3D" id="2.30.140.10">
    <property type="entry name" value="Spermidine synthase, tetramerisation domain"/>
    <property type="match status" value="1"/>
</dbReference>
<keyword evidence="3 6" id="KW-0808">Transferase</keyword>
<dbReference type="EC" id="2.5.1.16" evidence="6"/>
<name>W4V796_9FIRM</name>
<comment type="caution">
    <text evidence="11">The sequence shown here is derived from an EMBL/GenBank/DDBJ whole genome shotgun (WGS) entry which is preliminary data.</text>
</comment>
<dbReference type="Gene3D" id="3.40.50.150">
    <property type="entry name" value="Vaccinia Virus protein VP39"/>
    <property type="match status" value="1"/>
</dbReference>
<dbReference type="NCBIfam" id="TIGR00417">
    <property type="entry name" value="speE"/>
    <property type="match status" value="1"/>
</dbReference>
<evidence type="ECO:0000313" key="12">
    <source>
        <dbReference type="Proteomes" id="UP000019109"/>
    </source>
</evidence>
<evidence type="ECO:0000256" key="7">
    <source>
        <dbReference type="PROSITE-ProRule" id="PRU00354"/>
    </source>
</evidence>
<dbReference type="Pfam" id="PF01564">
    <property type="entry name" value="Spermine_synth"/>
    <property type="match status" value="1"/>
</dbReference>
<feature type="binding site" evidence="6">
    <location>
        <position position="106"/>
    </location>
    <ligand>
        <name>S-methyl-5'-thioadenosine</name>
        <dbReference type="ChEBI" id="CHEBI:17509"/>
    </ligand>
</feature>
<dbReference type="PANTHER" id="PTHR11558">
    <property type="entry name" value="SPERMIDINE/SPERMINE SYNTHASE"/>
    <property type="match status" value="1"/>
</dbReference>
<dbReference type="GO" id="GO:0008295">
    <property type="term" value="P:spermidine biosynthetic process"/>
    <property type="evidence" value="ECO:0007669"/>
    <property type="project" value="UniProtKB-UniRule"/>
</dbReference>
<feature type="binding site" evidence="6">
    <location>
        <begin position="155"/>
        <end position="158"/>
    </location>
    <ligand>
        <name>spermidine</name>
        <dbReference type="ChEBI" id="CHEBI:57834"/>
    </ligand>
</feature>
<sequence length="275" mass="31367">MELWFTEYQTSSLGITCKTKKTYHTEKTEYQNLAVIDTEQFGRMLLLDGIIQTTIEDEFVYHEMISHIPLFTHKNPKKALVIGGGDGGSIREIIKHPSIEKAVLCEIDGRVIEVSKQYLPEISCALENEKVEVVVGDGIKYVKEHKNEFDVIMIDSTDPIGPAEGLFAIDFYKSVYEALKEDGIFVAQTESPFFNKDLISRVFKDVKSLFPIARLYTCAIPTYPTGYWCFTMGSKKYDPLETDIDSIPDIDTKYYCPKIHKAAFMLPKFVKNLLK</sequence>
<gene>
    <name evidence="6" type="primary">speE</name>
    <name evidence="11" type="ORF">JCM21531_2548</name>
</gene>
<comment type="catalytic activity">
    <reaction evidence="6 9">
        <text>S-adenosyl 3-(methylsulfanyl)propylamine + putrescine = S-methyl-5'-thioadenosine + spermidine + H(+)</text>
        <dbReference type="Rhea" id="RHEA:12721"/>
        <dbReference type="ChEBI" id="CHEBI:15378"/>
        <dbReference type="ChEBI" id="CHEBI:17509"/>
        <dbReference type="ChEBI" id="CHEBI:57443"/>
        <dbReference type="ChEBI" id="CHEBI:57834"/>
        <dbReference type="ChEBI" id="CHEBI:326268"/>
        <dbReference type="EC" id="2.5.1.16"/>
    </reaction>
</comment>
<dbReference type="Pfam" id="PF17284">
    <property type="entry name" value="Spermine_synt_N"/>
    <property type="match status" value="1"/>
</dbReference>